<gene>
    <name evidence="1" type="ORF">BQ4739_LOCUS10352</name>
</gene>
<evidence type="ECO:0000313" key="2">
    <source>
        <dbReference type="Proteomes" id="UP000256970"/>
    </source>
</evidence>
<dbReference type="EMBL" id="FNXT01000972">
    <property type="protein sequence ID" value="SZX70111.1"/>
    <property type="molecule type" value="Genomic_DNA"/>
</dbReference>
<organism evidence="1 2">
    <name type="scientific">Tetradesmus obliquus</name>
    <name type="common">Green alga</name>
    <name type="synonym">Acutodesmus obliquus</name>
    <dbReference type="NCBI Taxonomy" id="3088"/>
    <lineage>
        <taxon>Eukaryota</taxon>
        <taxon>Viridiplantae</taxon>
        <taxon>Chlorophyta</taxon>
        <taxon>core chlorophytes</taxon>
        <taxon>Chlorophyceae</taxon>
        <taxon>CS clade</taxon>
        <taxon>Sphaeropleales</taxon>
        <taxon>Scenedesmaceae</taxon>
        <taxon>Tetradesmus</taxon>
    </lineage>
</organism>
<reference evidence="1 2" key="1">
    <citation type="submission" date="2016-10" db="EMBL/GenBank/DDBJ databases">
        <authorList>
            <person name="Cai Z."/>
        </authorList>
    </citation>
    <scope>NUCLEOTIDE SEQUENCE [LARGE SCALE GENOMIC DNA]</scope>
</reference>
<accession>A0A383VY23</accession>
<protein>
    <submittedName>
        <fullName evidence="1">Uncharacterized protein</fullName>
    </submittedName>
</protein>
<evidence type="ECO:0000313" key="1">
    <source>
        <dbReference type="EMBL" id="SZX70111.1"/>
    </source>
</evidence>
<name>A0A383VY23_TETOB</name>
<keyword evidence="2" id="KW-1185">Reference proteome</keyword>
<dbReference type="Proteomes" id="UP000256970">
    <property type="component" value="Unassembled WGS sequence"/>
</dbReference>
<proteinExistence type="predicted"/>
<dbReference type="AlphaFoldDB" id="A0A383VY23"/>
<sequence>MAPSSEDNLPQLPPRIIPGMAYKRDYVSACPEQHLDWMNCIREHAALNITACKQHQERLEACVQAAKPAHLKADRTPAAVTYWQQLKQDPTVLEVVGRVKGLAAKLGISSSGDDKSQSAS</sequence>